<reference evidence="5 6" key="1">
    <citation type="submission" date="2017-09" db="EMBL/GenBank/DDBJ databases">
        <title>Large-scale bioinformatics analysis of Bacillus genomes uncovers conserved roles of natural products in bacterial physiology.</title>
        <authorList>
            <consortium name="Agbiome Team Llc"/>
            <person name="Bleich R.M."/>
            <person name="Grubbs K.J."/>
            <person name="Santa Maria K.C."/>
            <person name="Allen S.E."/>
            <person name="Farag S."/>
            <person name="Shank E.A."/>
            <person name="Bowers A."/>
        </authorList>
    </citation>
    <scope>NUCLEOTIDE SEQUENCE [LARGE SCALE GENOMIC DNA]</scope>
    <source>
        <strain evidence="5 6">AFS025165</strain>
    </source>
</reference>
<organism evidence="5 6">
    <name type="scientific">Bacillus cereus</name>
    <dbReference type="NCBI Taxonomy" id="1396"/>
    <lineage>
        <taxon>Bacteria</taxon>
        <taxon>Bacillati</taxon>
        <taxon>Bacillota</taxon>
        <taxon>Bacilli</taxon>
        <taxon>Bacillales</taxon>
        <taxon>Bacillaceae</taxon>
        <taxon>Bacillus</taxon>
        <taxon>Bacillus cereus group</taxon>
    </lineage>
</organism>
<gene>
    <name evidence="5" type="ORF">CN290_28650</name>
</gene>
<evidence type="ECO:0000256" key="3">
    <source>
        <dbReference type="ARBA" id="ARBA00022801"/>
    </source>
</evidence>
<evidence type="ECO:0000256" key="1">
    <source>
        <dbReference type="ARBA" id="ARBA00022612"/>
    </source>
</evidence>
<dbReference type="GO" id="GO:0006508">
    <property type="term" value="P:proteolysis"/>
    <property type="evidence" value="ECO:0007669"/>
    <property type="project" value="UniProtKB-KW"/>
</dbReference>
<dbReference type="Pfam" id="PF04586">
    <property type="entry name" value="Peptidase_S78"/>
    <property type="match status" value="1"/>
</dbReference>
<dbReference type="NCBIfam" id="TIGR01543">
    <property type="entry name" value="proheadase_HK97"/>
    <property type="match status" value="1"/>
</dbReference>
<keyword evidence="3" id="KW-0378">Hydrolase</keyword>
<proteinExistence type="predicted"/>
<dbReference type="RefSeq" id="WP_098289268.1">
    <property type="nucleotide sequence ID" value="NZ_NTQT01000045.1"/>
</dbReference>
<dbReference type="GO" id="GO:0008233">
    <property type="term" value="F:peptidase activity"/>
    <property type="evidence" value="ECO:0007669"/>
    <property type="project" value="UniProtKB-KW"/>
</dbReference>
<evidence type="ECO:0000259" key="4">
    <source>
        <dbReference type="Pfam" id="PF04586"/>
    </source>
</evidence>
<keyword evidence="1" id="KW-1188">Viral release from host cell</keyword>
<name>A0A2A8XXV3_BACCE</name>
<keyword evidence="2 5" id="KW-0645">Protease</keyword>
<dbReference type="InterPro" id="IPR054613">
    <property type="entry name" value="Peptidase_S78_dom"/>
</dbReference>
<accession>A0A2A8XXV3</accession>
<dbReference type="AlphaFoldDB" id="A0A2A8XXV3"/>
<dbReference type="Proteomes" id="UP000220226">
    <property type="component" value="Unassembled WGS sequence"/>
</dbReference>
<sequence length="194" mass="22592">MNETEKRELLSSEMEIREIEGGLRTITGYAVKWEMKSVTMGYWRRFKEQFKRGSFTDSLTQDDQLALWSHDYSQVLGRTKNGTLRLFEDEIGLRFELDLADTTLGDDTYKTIKRGDVDGVSFGFQMVKEEWDESNPDNIVRSITKAKLVEISPVAFPAYPDSQVSARSHDPYKQFVDERNQKDLRQKLILKTYL</sequence>
<comment type="caution">
    <text evidence="5">The sequence shown here is derived from an EMBL/GenBank/DDBJ whole genome shotgun (WGS) entry which is preliminary data.</text>
</comment>
<evidence type="ECO:0000313" key="6">
    <source>
        <dbReference type="Proteomes" id="UP000220226"/>
    </source>
</evidence>
<feature type="domain" description="Prohead serine protease" evidence="4">
    <location>
        <begin position="13"/>
        <end position="174"/>
    </location>
</feature>
<evidence type="ECO:0000313" key="5">
    <source>
        <dbReference type="EMBL" id="PFC69948.1"/>
    </source>
</evidence>
<evidence type="ECO:0000256" key="2">
    <source>
        <dbReference type="ARBA" id="ARBA00022670"/>
    </source>
</evidence>
<protein>
    <submittedName>
        <fullName evidence="5">HK97 family phage prohead protease</fullName>
    </submittedName>
</protein>
<dbReference type="EMBL" id="NTQT01000045">
    <property type="protein sequence ID" value="PFC69948.1"/>
    <property type="molecule type" value="Genomic_DNA"/>
</dbReference>
<dbReference type="InterPro" id="IPR006433">
    <property type="entry name" value="Prohead_protease"/>
</dbReference>